<dbReference type="PANTHER" id="PTHR35317">
    <property type="entry name" value="OS04G0629600 PROTEIN"/>
    <property type="match status" value="1"/>
</dbReference>
<comment type="caution">
    <text evidence="2">The sequence shown here is derived from an EMBL/GenBank/DDBJ whole genome shotgun (WGS) entry which is preliminary data.</text>
</comment>
<dbReference type="EMBL" id="JAJFAZ020000001">
    <property type="protein sequence ID" value="KAI5352361.1"/>
    <property type="molecule type" value="Genomic_DNA"/>
</dbReference>
<gene>
    <name evidence="2" type="ORF">L3X38_005252</name>
</gene>
<organism evidence="2 3">
    <name type="scientific">Prunus dulcis</name>
    <name type="common">Almond</name>
    <name type="synonym">Amygdalus dulcis</name>
    <dbReference type="NCBI Taxonomy" id="3755"/>
    <lineage>
        <taxon>Eukaryota</taxon>
        <taxon>Viridiplantae</taxon>
        <taxon>Streptophyta</taxon>
        <taxon>Embryophyta</taxon>
        <taxon>Tracheophyta</taxon>
        <taxon>Spermatophyta</taxon>
        <taxon>Magnoliopsida</taxon>
        <taxon>eudicotyledons</taxon>
        <taxon>Gunneridae</taxon>
        <taxon>Pentapetalae</taxon>
        <taxon>rosids</taxon>
        <taxon>fabids</taxon>
        <taxon>Rosales</taxon>
        <taxon>Rosaceae</taxon>
        <taxon>Amygdaloideae</taxon>
        <taxon>Amygdaleae</taxon>
        <taxon>Prunus</taxon>
    </lineage>
</organism>
<protein>
    <recommendedName>
        <fullName evidence="4">DUF4219 domain-containing protein</fullName>
    </recommendedName>
</protein>
<proteinExistence type="predicted"/>
<reference evidence="2 3" key="1">
    <citation type="journal article" date="2022" name="G3 (Bethesda)">
        <title>Whole-genome sequence and methylome profiling of the almond [Prunus dulcis (Mill.) D.A. Webb] cultivar 'Nonpareil'.</title>
        <authorList>
            <person name="D'Amico-Willman K.M."/>
            <person name="Ouma W.Z."/>
            <person name="Meulia T."/>
            <person name="Sideli G.M."/>
            <person name="Gradziel T.M."/>
            <person name="Fresnedo-Ramirez J."/>
        </authorList>
    </citation>
    <scope>NUCLEOTIDE SEQUENCE [LARGE SCALE GENOMIC DNA]</scope>
    <source>
        <tissue evidence="2">Leaf</tissue>
    </source>
</reference>
<sequence length="249" mass="28535">MANGSMAPFQVYLLIKDNHHNWSVRMKTLISCYDVWEVVERGIGKHGDEANLTNAQRKALKEIRKKDKKALTLIQALDDSTFEKVANAITAKNAWEILHNFYRGVDKVKKVRLQTLRREFESLHQKESESISDYMSRVQANVNQLRRDVEKISDVTHVIEKIIRSLDSKFEHIVVFIEESKDMDTMPVDQLSKSLKAHEERLKKKNQEPYVEKVIQTKLTLNDEESSKSGTSRGRGKGIGGRGTRGGRG</sequence>
<evidence type="ECO:0000313" key="2">
    <source>
        <dbReference type="EMBL" id="KAI5352361.1"/>
    </source>
</evidence>
<dbReference type="Proteomes" id="UP001054821">
    <property type="component" value="Chromosome 1"/>
</dbReference>
<feature type="compositionally biased region" description="Gly residues" evidence="1">
    <location>
        <begin position="237"/>
        <end position="249"/>
    </location>
</feature>
<dbReference type="PANTHER" id="PTHR35317:SF28">
    <property type="entry name" value="ZINC FINGER, CCHC-TYPE, RIBONUCLEASE H-LIKE DOMAIN, GAG-PRE-INTEGRASE DOMAIN PROTEIN-RELATED"/>
    <property type="match status" value="1"/>
</dbReference>
<feature type="region of interest" description="Disordered" evidence="1">
    <location>
        <begin position="218"/>
        <end position="249"/>
    </location>
</feature>
<dbReference type="Pfam" id="PF14223">
    <property type="entry name" value="Retrotran_gag_2"/>
    <property type="match status" value="1"/>
</dbReference>
<evidence type="ECO:0000313" key="3">
    <source>
        <dbReference type="Proteomes" id="UP001054821"/>
    </source>
</evidence>
<accession>A0AAD4ZQI8</accession>
<keyword evidence="3" id="KW-1185">Reference proteome</keyword>
<name>A0AAD4ZQI8_PRUDU</name>
<evidence type="ECO:0000256" key="1">
    <source>
        <dbReference type="SAM" id="MobiDB-lite"/>
    </source>
</evidence>
<evidence type="ECO:0008006" key="4">
    <source>
        <dbReference type="Google" id="ProtNLM"/>
    </source>
</evidence>
<dbReference type="AlphaFoldDB" id="A0AAD4ZQI8"/>